<dbReference type="EMBL" id="WOGU01000007">
    <property type="protein sequence ID" value="MUN63414.1"/>
    <property type="molecule type" value="Genomic_DNA"/>
</dbReference>
<dbReference type="AlphaFoldDB" id="A0A6N8GRF3"/>
<dbReference type="InterPro" id="IPR004919">
    <property type="entry name" value="GmrSD_N"/>
</dbReference>
<protein>
    <submittedName>
        <fullName evidence="3">DUF262 domain-containing protein</fullName>
    </submittedName>
</protein>
<sequence length="784" mass="88438">MQVGKQVLRGVLGSDSTRYEIPLYQRTFDWDEVQFEKLWTDIRDLAIARQSEPGTEHFLGTLVLHSGHNIPNDFTFLVVDGQQRLTTLTMLLAATRDVYREFRNETTDADELADGVLIHRYKKSHPERFRLWPTQGDRSDFIAIMEENPNFSSDSNLVAAYKYFRTKLSRTVSLNTDVAIDDIRSATLDGLRFVVITAEAQDNVYSIFESLNNTGLKLTQGDLLRNFFFSRLGGHAEQVHSAFWFPMQERLSRDDLAHLFWLELTWSDTEAKKDDTFRKQVKRIEMLSPAELRDEVKRFNQLSVLLEVMRLPSKESDPQVRRGLQRLVDFGIESIDPLVLALLSLRQSGRTTNGQTAEALAVIESFLVRRLLVRAPHNALSRILMRASKSLDANDPAEALRDYFSRDNKDFASDEVVSKAVVSVNFYRSGSARQRKTLLSWLEEELVGNEPAGLMKASIEHILPQNLTPEWRQELAKDLGDFASPEAVHETYVHTLANLTLSGYNSKLSDHAFERKRQLLIEKSNIELNKWIVAKDEWCRKEILDRGEYLSDLIARTWIPPINLGSESDSKLDVAQLTDVIAQIPAGKWVSFGDLAEVVQSTVADVKRLVATTPIQFAWRVMDANGRHEQSARPDGLPAEEYVRRLEDEGVQFKASGEAMKAFRWSFIANRGDALTPTLNATGGAVAGPIREFLDEATNRLAPSVSDALRAFLASWIADSGRVLLSVDPEDSDVLTATLLNEGASGDPIFEIRLTPTNGLWLRSHEQPSYALVDPTTLDSLALC</sequence>
<gene>
    <name evidence="3" type="ORF">GMA12_09720</name>
</gene>
<evidence type="ECO:0000313" key="4">
    <source>
        <dbReference type="Proteomes" id="UP000436989"/>
    </source>
</evidence>
<dbReference type="InterPro" id="IPR036388">
    <property type="entry name" value="WH-like_DNA-bd_sf"/>
</dbReference>
<organism evidence="3 4">
    <name type="scientific">Kocuria sediminis</name>
    <dbReference type="NCBI Taxonomy" id="1038857"/>
    <lineage>
        <taxon>Bacteria</taxon>
        <taxon>Bacillati</taxon>
        <taxon>Actinomycetota</taxon>
        <taxon>Actinomycetes</taxon>
        <taxon>Micrococcales</taxon>
        <taxon>Micrococcaceae</taxon>
        <taxon>Kocuria</taxon>
    </lineage>
</organism>
<proteinExistence type="predicted"/>
<feature type="domain" description="GmrSD restriction endonucleases N-terminal" evidence="1">
    <location>
        <begin position="15"/>
        <end position="229"/>
    </location>
</feature>
<dbReference type="InterPro" id="IPR036217">
    <property type="entry name" value="MethylDNA_cys_MeTrfase_DNAb"/>
</dbReference>
<comment type="caution">
    <text evidence="3">The sequence shown here is derived from an EMBL/GenBank/DDBJ whole genome shotgun (WGS) entry which is preliminary data.</text>
</comment>
<dbReference type="Pfam" id="PF03235">
    <property type="entry name" value="GmrSD_N"/>
    <property type="match status" value="1"/>
</dbReference>
<reference evidence="3 4" key="1">
    <citation type="submission" date="2019-12" db="EMBL/GenBank/DDBJ databases">
        <authorList>
            <person name="Shi Y."/>
        </authorList>
    </citation>
    <scope>NUCLEOTIDE SEQUENCE [LARGE SCALE GENOMIC DNA]</scope>
    <source>
        <strain evidence="3 4">JCM 17929</strain>
    </source>
</reference>
<accession>A0A6N8GRF3</accession>
<dbReference type="PANTHER" id="PTHR35149:SF1">
    <property type="entry name" value="DUF5655 DOMAIN-CONTAINING PROTEIN"/>
    <property type="match status" value="1"/>
</dbReference>
<dbReference type="InterPro" id="IPR011089">
    <property type="entry name" value="GmrSD_C"/>
</dbReference>
<dbReference type="PANTHER" id="PTHR35149">
    <property type="entry name" value="SLL5132 PROTEIN"/>
    <property type="match status" value="1"/>
</dbReference>
<dbReference type="SUPFAM" id="SSF46767">
    <property type="entry name" value="Methylated DNA-protein cysteine methyltransferase, C-terminal domain"/>
    <property type="match status" value="1"/>
</dbReference>
<dbReference type="Proteomes" id="UP000436989">
    <property type="component" value="Unassembled WGS sequence"/>
</dbReference>
<evidence type="ECO:0000259" key="1">
    <source>
        <dbReference type="Pfam" id="PF03235"/>
    </source>
</evidence>
<dbReference type="Pfam" id="PF07510">
    <property type="entry name" value="GmrSD_C"/>
    <property type="match status" value="1"/>
</dbReference>
<dbReference type="RefSeq" id="WP_156269329.1">
    <property type="nucleotide sequence ID" value="NZ_WOGU01000007.1"/>
</dbReference>
<name>A0A6N8GRF3_9MICC</name>
<evidence type="ECO:0000259" key="2">
    <source>
        <dbReference type="Pfam" id="PF07510"/>
    </source>
</evidence>
<evidence type="ECO:0000313" key="3">
    <source>
        <dbReference type="EMBL" id="MUN63414.1"/>
    </source>
</evidence>
<keyword evidence="4" id="KW-1185">Reference proteome</keyword>
<feature type="domain" description="GmrSD restriction endonucleases C-terminal" evidence="2">
    <location>
        <begin position="413"/>
        <end position="551"/>
    </location>
</feature>
<dbReference type="Gene3D" id="1.10.10.10">
    <property type="entry name" value="Winged helix-like DNA-binding domain superfamily/Winged helix DNA-binding domain"/>
    <property type="match status" value="1"/>
</dbReference>